<evidence type="ECO:0000256" key="8">
    <source>
        <dbReference type="HAMAP-Rule" id="MF_00660"/>
    </source>
</evidence>
<evidence type="ECO:0000313" key="12">
    <source>
        <dbReference type="Proteomes" id="UP000197065"/>
    </source>
</evidence>
<dbReference type="GO" id="GO:0009975">
    <property type="term" value="F:cyclase activity"/>
    <property type="evidence" value="ECO:0007669"/>
    <property type="project" value="UniProtKB-UniRule"/>
</dbReference>
<dbReference type="CDD" id="cd01335">
    <property type="entry name" value="Radical_SAM"/>
    <property type="match status" value="1"/>
</dbReference>
<feature type="binding site" evidence="8">
    <location>
        <position position="39"/>
    </location>
    <ligand>
        <name>[4Fe-4S] cluster</name>
        <dbReference type="ChEBI" id="CHEBI:49883"/>
        <note>4Fe-4S-S-AdoMet</note>
    </ligand>
</feature>
<dbReference type="InterPro" id="IPR058240">
    <property type="entry name" value="rSAM_sf"/>
</dbReference>
<evidence type="ECO:0000259" key="10">
    <source>
        <dbReference type="PROSITE" id="PS51918"/>
    </source>
</evidence>
<evidence type="ECO:0000256" key="5">
    <source>
        <dbReference type="ARBA" id="ARBA00023002"/>
    </source>
</evidence>
<name>A0A212RWN9_9PROT</name>
<evidence type="ECO:0000256" key="1">
    <source>
        <dbReference type="ARBA" id="ARBA00022485"/>
    </source>
</evidence>
<keyword evidence="4 8" id="KW-0884">PQQ biosynthesis</keyword>
<dbReference type="InterPro" id="IPR013785">
    <property type="entry name" value="Aldolase_TIM"/>
</dbReference>
<dbReference type="OrthoDB" id="9792276at2"/>
<dbReference type="Pfam" id="PF04055">
    <property type="entry name" value="Radical_SAM"/>
    <property type="match status" value="1"/>
</dbReference>
<dbReference type="Pfam" id="PF13186">
    <property type="entry name" value="SPASM"/>
    <property type="match status" value="1"/>
</dbReference>
<dbReference type="GO" id="GO:0005506">
    <property type="term" value="F:iron ion binding"/>
    <property type="evidence" value="ECO:0007669"/>
    <property type="project" value="UniProtKB-UniRule"/>
</dbReference>
<dbReference type="SUPFAM" id="SSF102114">
    <property type="entry name" value="Radical SAM enzymes"/>
    <property type="match status" value="1"/>
</dbReference>
<dbReference type="GO" id="GO:0018189">
    <property type="term" value="P:pyrroloquinoline quinone biosynthetic process"/>
    <property type="evidence" value="ECO:0007669"/>
    <property type="project" value="UniProtKB-UniRule"/>
</dbReference>
<dbReference type="GO" id="GO:0016491">
    <property type="term" value="F:oxidoreductase activity"/>
    <property type="evidence" value="ECO:0007669"/>
    <property type="project" value="UniProtKB-KW"/>
</dbReference>
<comment type="pathway">
    <text evidence="8">Cofactor biosynthesis; pyrroloquinoline quinone biosynthesis.</text>
</comment>
<evidence type="ECO:0000256" key="9">
    <source>
        <dbReference type="SAM" id="MobiDB-lite"/>
    </source>
</evidence>
<evidence type="ECO:0000256" key="2">
    <source>
        <dbReference type="ARBA" id="ARBA00022691"/>
    </source>
</evidence>
<dbReference type="GO" id="GO:0051539">
    <property type="term" value="F:4 iron, 4 sulfur cluster binding"/>
    <property type="evidence" value="ECO:0007669"/>
    <property type="project" value="UniProtKB-KW"/>
</dbReference>
<dbReference type="Proteomes" id="UP000197065">
    <property type="component" value="Unassembled WGS sequence"/>
</dbReference>
<dbReference type="Gene3D" id="3.20.20.70">
    <property type="entry name" value="Aldolase class I"/>
    <property type="match status" value="1"/>
</dbReference>
<feature type="binding site" evidence="8">
    <location>
        <position position="32"/>
    </location>
    <ligand>
        <name>[4Fe-4S] cluster</name>
        <dbReference type="ChEBI" id="CHEBI:49883"/>
        <note>4Fe-4S-S-AdoMet</note>
    </ligand>
</feature>
<dbReference type="InterPro" id="IPR011843">
    <property type="entry name" value="PQQ_synth_PqqE_bac"/>
</dbReference>
<reference evidence="11 12" key="1">
    <citation type="submission" date="2017-06" db="EMBL/GenBank/DDBJ databases">
        <authorList>
            <person name="Kim H.J."/>
            <person name="Triplett B.A."/>
        </authorList>
    </citation>
    <scope>NUCLEOTIDE SEQUENCE [LARGE SCALE GENOMIC DNA]</scope>
    <source>
        <strain evidence="11 12">B29T1</strain>
    </source>
</reference>
<dbReference type="AlphaFoldDB" id="A0A212RWN9"/>
<comment type="function">
    <text evidence="8">Catalyzes the cross-linking of a glutamate residue and a tyrosine residue in the PqqA protein as part of the biosynthesis of pyrroloquinoline quinone (PQQ).</text>
</comment>
<feature type="region of interest" description="Disordered" evidence="9">
    <location>
        <begin position="1"/>
        <end position="20"/>
    </location>
</feature>
<evidence type="ECO:0000256" key="6">
    <source>
        <dbReference type="ARBA" id="ARBA00023004"/>
    </source>
</evidence>
<keyword evidence="3 8" id="KW-0479">Metal-binding</keyword>
<keyword evidence="1 8" id="KW-0004">4Fe-4S</keyword>
<dbReference type="InterPro" id="IPR017200">
    <property type="entry name" value="PqqE-like"/>
</dbReference>
<dbReference type="NCBIfam" id="TIGR02109">
    <property type="entry name" value="PQQ_syn_pqqE"/>
    <property type="match status" value="1"/>
</dbReference>
<feature type="binding site" evidence="8">
    <location>
        <position position="36"/>
    </location>
    <ligand>
        <name>[4Fe-4S] cluster</name>
        <dbReference type="ChEBI" id="CHEBI:49883"/>
        <note>4Fe-4S-S-AdoMet</note>
    </ligand>
</feature>
<comment type="cofactor">
    <cofactor evidence="8">
        <name>[4Fe-4S] cluster</name>
        <dbReference type="ChEBI" id="CHEBI:49883"/>
    </cofactor>
    <text evidence="8">Binds 1 [4Fe-4S] cluster. The cluster is coordinated with 3 cysteines and an exchangeable S-adenosyl-L-methionine.</text>
</comment>
<dbReference type="InterPro" id="IPR000385">
    <property type="entry name" value="MoaA_NifB_PqqE_Fe-S-bd_CS"/>
</dbReference>
<keyword evidence="6 8" id="KW-0408">Iron</keyword>
<dbReference type="PANTHER" id="PTHR11228:SF7">
    <property type="entry name" value="PQQA PEPTIDE CYCLASE"/>
    <property type="match status" value="1"/>
</dbReference>
<proteinExistence type="inferred from homology"/>
<evidence type="ECO:0000256" key="7">
    <source>
        <dbReference type="ARBA" id="ARBA00023014"/>
    </source>
</evidence>
<dbReference type="PANTHER" id="PTHR11228">
    <property type="entry name" value="RADICAL SAM DOMAIN PROTEIN"/>
    <property type="match status" value="1"/>
</dbReference>
<dbReference type="NCBIfam" id="TIGR04085">
    <property type="entry name" value="rSAM_more_4Fe4S"/>
    <property type="match status" value="1"/>
</dbReference>
<keyword evidence="2 8" id="KW-0949">S-adenosyl-L-methionine</keyword>
<dbReference type="CDD" id="cd21119">
    <property type="entry name" value="SPASM_PqqE"/>
    <property type="match status" value="1"/>
</dbReference>
<dbReference type="SMART" id="SM00729">
    <property type="entry name" value="Elp3"/>
    <property type="match status" value="1"/>
</dbReference>
<dbReference type="InterPro" id="IPR006638">
    <property type="entry name" value="Elp3/MiaA/NifB-like_rSAM"/>
</dbReference>
<dbReference type="UniPathway" id="UPA00539"/>
<dbReference type="EC" id="1.21.98.4" evidence="8"/>
<dbReference type="SFLD" id="SFLDG01386">
    <property type="entry name" value="main_SPASM_domain-containing"/>
    <property type="match status" value="1"/>
</dbReference>
<keyword evidence="7 8" id="KW-0411">Iron-sulfur</keyword>
<dbReference type="SFLD" id="SFLDG01067">
    <property type="entry name" value="SPASM/twitch_domain_containing"/>
    <property type="match status" value="1"/>
</dbReference>
<dbReference type="GO" id="GO:1904047">
    <property type="term" value="F:S-adenosyl-L-methionine binding"/>
    <property type="evidence" value="ECO:0007669"/>
    <property type="project" value="UniProtKB-UniRule"/>
</dbReference>
<evidence type="ECO:0000256" key="3">
    <source>
        <dbReference type="ARBA" id="ARBA00022723"/>
    </source>
</evidence>
<dbReference type="SFLD" id="SFLDS00029">
    <property type="entry name" value="Radical_SAM"/>
    <property type="match status" value="1"/>
</dbReference>
<dbReference type="RefSeq" id="WP_088562684.1">
    <property type="nucleotide sequence ID" value="NZ_FYEH01000016.1"/>
</dbReference>
<dbReference type="PIRSF" id="PIRSF037420">
    <property type="entry name" value="PQQ_syn_pqqE"/>
    <property type="match status" value="1"/>
</dbReference>
<keyword evidence="5 8" id="KW-0560">Oxidoreductase</keyword>
<evidence type="ECO:0000313" key="11">
    <source>
        <dbReference type="EMBL" id="SNB77026.1"/>
    </source>
</evidence>
<comment type="catalytic activity">
    <reaction evidence="8">
        <text>[PQQ precursor protein] + S-adenosyl-L-methionine = E-Y cross-linked-[PQQ precursor protein] + 5'-deoxyadenosine + L-methionine + H(+)</text>
        <dbReference type="Rhea" id="RHEA:56836"/>
        <dbReference type="Rhea" id="RHEA-COMP:14800"/>
        <dbReference type="Rhea" id="RHEA-COMP:14801"/>
        <dbReference type="ChEBI" id="CHEBI:15378"/>
        <dbReference type="ChEBI" id="CHEBI:17319"/>
        <dbReference type="ChEBI" id="CHEBI:57844"/>
        <dbReference type="ChEBI" id="CHEBI:59789"/>
        <dbReference type="ChEBI" id="CHEBI:141026"/>
        <dbReference type="ChEBI" id="CHEBI:141027"/>
        <dbReference type="EC" id="1.21.98.4"/>
    </reaction>
</comment>
<protein>
    <recommendedName>
        <fullName evidence="8">PqqA peptide cyclase</fullName>
        <ecNumber evidence="8">1.21.98.4</ecNumber>
    </recommendedName>
    <alternativeName>
        <fullName evidence="8">Coenzyme PQQ synthesis protein E</fullName>
    </alternativeName>
</protein>
<dbReference type="SFLD" id="SFLDF00280">
    <property type="entry name" value="coenzyme_PQQ_synthesis_protein"/>
    <property type="match status" value="1"/>
</dbReference>
<dbReference type="PROSITE" id="PS01305">
    <property type="entry name" value="MOAA_NIFB_PQQE"/>
    <property type="match status" value="1"/>
</dbReference>
<accession>A0A212RWN9</accession>
<dbReference type="PROSITE" id="PS51918">
    <property type="entry name" value="RADICAL_SAM"/>
    <property type="match status" value="1"/>
</dbReference>
<dbReference type="InterPro" id="IPR023885">
    <property type="entry name" value="4Fe4S-binding_SPASM_dom"/>
</dbReference>
<organism evidence="11 12">
    <name type="scientific">Arboricoccus pini</name>
    <dbReference type="NCBI Taxonomy" id="1963835"/>
    <lineage>
        <taxon>Bacteria</taxon>
        <taxon>Pseudomonadati</taxon>
        <taxon>Pseudomonadota</taxon>
        <taxon>Alphaproteobacteria</taxon>
        <taxon>Geminicoccales</taxon>
        <taxon>Geminicoccaceae</taxon>
        <taxon>Arboricoccus</taxon>
    </lineage>
</organism>
<dbReference type="InterPro" id="IPR007197">
    <property type="entry name" value="rSAM"/>
</dbReference>
<keyword evidence="12" id="KW-1185">Reference proteome</keyword>
<dbReference type="InterPro" id="IPR050377">
    <property type="entry name" value="Radical_SAM_PqqE_MftC-like"/>
</dbReference>
<comment type="similarity">
    <text evidence="8">Belongs to the radical SAM superfamily. PqqE family.</text>
</comment>
<evidence type="ECO:0000256" key="4">
    <source>
        <dbReference type="ARBA" id="ARBA00022905"/>
    </source>
</evidence>
<feature type="domain" description="Radical SAM core" evidence="10">
    <location>
        <begin position="18"/>
        <end position="234"/>
    </location>
</feature>
<dbReference type="GO" id="GO:0032324">
    <property type="term" value="P:molybdopterin cofactor biosynthetic process"/>
    <property type="evidence" value="ECO:0007669"/>
    <property type="project" value="UniProtKB-ARBA"/>
</dbReference>
<comment type="subunit">
    <text evidence="8">Interacts with PqqD. The interaction is necessary for activity of PqqE.</text>
</comment>
<sequence length="394" mass="42873">MLDIEPAAPPSTLKEPWGEPPMGMLAELTHRCPLQCPYCSNPVELERVAGELDAAAWKRVFAEAVELGVLQLHLSGGEPTVRKDLEDLVGEASRLGLYTNLITSGVLLSEARLLDLKRAGLDHIQLSLQGATALTGDRIGHYKGGHAKKLELAKAIGRAGLPLTINAVVHRQNLDELEGLIDLALACDAHRIEVAHVQYYGWALANRAALMPTRAQLERATAIVDDARVRHAGRLMVDYVIPDYYAKRPKPCMGGWARTVLNVTPSGAVLPCHAAQSIKSLTFPNVQDHDLAWIWQSSEPFQRFRGTDWMPEPCRSCSFKEQDFGGCRCQAMALTGDAANTDPACEFSPFHDLLRLTAEDEAASEPPAFTYRRPLANAPAMGTPGLVGATKGMS</sequence>
<dbReference type="HAMAP" id="MF_00660">
    <property type="entry name" value="PqqE"/>
    <property type="match status" value="1"/>
</dbReference>
<gene>
    <name evidence="8" type="primary">pqqE</name>
    <name evidence="11" type="ORF">SAMN07250955_11613</name>
</gene>
<dbReference type="EMBL" id="FYEH01000016">
    <property type="protein sequence ID" value="SNB77026.1"/>
    <property type="molecule type" value="Genomic_DNA"/>
</dbReference>